<accession>A0A7J6E0P2</accession>
<sequence length="107" mass="11453">MVNNMGWCHGTRVPSVVGPSWAKPKCCEGLICSPSERCVRDESMAITIDGQDGKMVTIMDRDTLLEVLLKEKLSQDQCSGRACAPWSPCQSGCQCIGAGGIGFCIAK</sequence>
<comment type="caution">
    <text evidence="1">The sequence shown here is derived from an EMBL/GenBank/DDBJ whole genome shotgun (WGS) entry which is preliminary data.</text>
</comment>
<dbReference type="AlphaFoldDB" id="A0A7J6E0P2"/>
<reference evidence="1 2" key="1">
    <citation type="journal article" date="2020" name="bioRxiv">
        <title>Sequence and annotation of 42 cannabis genomes reveals extensive copy number variation in cannabinoid synthesis and pathogen resistance genes.</title>
        <authorList>
            <person name="Mckernan K.J."/>
            <person name="Helbert Y."/>
            <person name="Kane L.T."/>
            <person name="Ebling H."/>
            <person name="Zhang L."/>
            <person name="Liu B."/>
            <person name="Eaton Z."/>
            <person name="Mclaughlin S."/>
            <person name="Kingan S."/>
            <person name="Baybayan P."/>
            <person name="Concepcion G."/>
            <person name="Jordan M."/>
            <person name="Riva A."/>
            <person name="Barbazuk W."/>
            <person name="Harkins T."/>
        </authorList>
    </citation>
    <scope>NUCLEOTIDE SEQUENCE [LARGE SCALE GENOMIC DNA]</scope>
    <source>
        <strain evidence="2">cv. Jamaican Lion 4</strain>
        <tissue evidence="1">Leaf</tissue>
    </source>
</reference>
<protein>
    <submittedName>
        <fullName evidence="1">Uncharacterized protein</fullName>
    </submittedName>
</protein>
<name>A0A7J6E0P2_CANSA</name>
<dbReference type="EMBL" id="JAATIQ010000538">
    <property type="protein sequence ID" value="KAF4351983.1"/>
    <property type="molecule type" value="Genomic_DNA"/>
</dbReference>
<organism evidence="1 2">
    <name type="scientific">Cannabis sativa</name>
    <name type="common">Hemp</name>
    <name type="synonym">Marijuana</name>
    <dbReference type="NCBI Taxonomy" id="3483"/>
    <lineage>
        <taxon>Eukaryota</taxon>
        <taxon>Viridiplantae</taxon>
        <taxon>Streptophyta</taxon>
        <taxon>Embryophyta</taxon>
        <taxon>Tracheophyta</taxon>
        <taxon>Spermatophyta</taxon>
        <taxon>Magnoliopsida</taxon>
        <taxon>eudicotyledons</taxon>
        <taxon>Gunneridae</taxon>
        <taxon>Pentapetalae</taxon>
        <taxon>rosids</taxon>
        <taxon>fabids</taxon>
        <taxon>Rosales</taxon>
        <taxon>Cannabaceae</taxon>
        <taxon>Cannabis</taxon>
    </lineage>
</organism>
<keyword evidence="2" id="KW-1185">Reference proteome</keyword>
<evidence type="ECO:0000313" key="1">
    <source>
        <dbReference type="EMBL" id="KAF4351983.1"/>
    </source>
</evidence>
<dbReference type="Proteomes" id="UP000583929">
    <property type="component" value="Unassembled WGS sequence"/>
</dbReference>
<proteinExistence type="predicted"/>
<gene>
    <name evidence="1" type="ORF">G4B88_001105</name>
</gene>
<evidence type="ECO:0000313" key="2">
    <source>
        <dbReference type="Proteomes" id="UP000583929"/>
    </source>
</evidence>